<proteinExistence type="predicted"/>
<dbReference type="AlphaFoldDB" id="A0A9D2MRN9"/>
<protein>
    <submittedName>
        <fullName evidence="1">Uncharacterized protein</fullName>
    </submittedName>
</protein>
<evidence type="ECO:0000313" key="2">
    <source>
        <dbReference type="Proteomes" id="UP000886883"/>
    </source>
</evidence>
<reference evidence="1" key="1">
    <citation type="journal article" date="2021" name="PeerJ">
        <title>Extensive microbial diversity within the chicken gut microbiome revealed by metagenomics and culture.</title>
        <authorList>
            <person name="Gilroy R."/>
            <person name="Ravi A."/>
            <person name="Getino M."/>
            <person name="Pursley I."/>
            <person name="Horton D.L."/>
            <person name="Alikhan N.F."/>
            <person name="Baker D."/>
            <person name="Gharbi K."/>
            <person name="Hall N."/>
            <person name="Watson M."/>
            <person name="Adriaenssens E.M."/>
            <person name="Foster-Nyarko E."/>
            <person name="Jarju S."/>
            <person name="Secka A."/>
            <person name="Antonio M."/>
            <person name="Oren A."/>
            <person name="Chaudhuri R.R."/>
            <person name="La Ragione R."/>
            <person name="Hildebrand F."/>
            <person name="Pallen M.J."/>
        </authorList>
    </citation>
    <scope>NUCLEOTIDE SEQUENCE</scope>
    <source>
        <strain evidence="1">USAMLcec3-2134</strain>
    </source>
</reference>
<organism evidence="1 2">
    <name type="scientific">Candidatus Eisenbergiella merdigallinarum</name>
    <dbReference type="NCBI Taxonomy" id="2838552"/>
    <lineage>
        <taxon>Bacteria</taxon>
        <taxon>Bacillati</taxon>
        <taxon>Bacillota</taxon>
        <taxon>Clostridia</taxon>
        <taxon>Lachnospirales</taxon>
        <taxon>Lachnospiraceae</taxon>
        <taxon>Eisenbergiella</taxon>
    </lineage>
</organism>
<comment type="caution">
    <text evidence="1">The sequence shown here is derived from an EMBL/GenBank/DDBJ whole genome shotgun (WGS) entry which is preliminary data.</text>
</comment>
<sequence length="85" mass="9980">MKTMLYEGYNAWDECPEADDCELIRSFLELVDAMVRDIQHLKAETVRVRYRLAMEMDPEHKQITTVDILSDLNMPHYDNLAYGVV</sequence>
<dbReference type="EMBL" id="DWXE01000020">
    <property type="protein sequence ID" value="HJB91002.1"/>
    <property type="molecule type" value="Genomic_DNA"/>
</dbReference>
<evidence type="ECO:0000313" key="1">
    <source>
        <dbReference type="EMBL" id="HJB91002.1"/>
    </source>
</evidence>
<name>A0A9D2MRN9_9FIRM</name>
<reference evidence="1" key="2">
    <citation type="submission" date="2021-04" db="EMBL/GenBank/DDBJ databases">
        <authorList>
            <person name="Gilroy R."/>
        </authorList>
    </citation>
    <scope>NUCLEOTIDE SEQUENCE</scope>
    <source>
        <strain evidence="1">USAMLcec3-2134</strain>
    </source>
</reference>
<gene>
    <name evidence="1" type="ORF">H9763_05975</name>
</gene>
<dbReference type="Proteomes" id="UP000886883">
    <property type="component" value="Unassembled WGS sequence"/>
</dbReference>
<accession>A0A9D2MRN9</accession>